<dbReference type="GO" id="GO:0008179">
    <property type="term" value="F:adenylate cyclase binding"/>
    <property type="evidence" value="ECO:0007669"/>
    <property type="project" value="TreeGrafter"/>
</dbReference>
<dbReference type="PANTHER" id="PTHR10652:SF0">
    <property type="entry name" value="ADENYLYL CYCLASE-ASSOCIATED PROTEIN"/>
    <property type="match status" value="1"/>
</dbReference>
<dbReference type="Gene3D" id="1.25.40.330">
    <property type="entry name" value="Adenylate cyclase-associated CAP, N-terminal domain"/>
    <property type="match status" value="2"/>
</dbReference>
<sequence length="481" mass="54239">MFNTNGNGYYQQFPYTMQSPHNVAYPPPTSLHEANYMSPGHVYCPQVVQQGVASPVVDCWRFPGYFFGLPFAGYVEARPVQAALPPERIDPKLAVYDKLVAKELKEFLESCQCFATPLRKQAQAVNAAFQAQRVLLDHVSKVSNPSSSKVHEWMLPIDRALLDIEGVKREGCVSSPEVKHHLQMVAGAMTALSWVTVKDPVAYISDALNALPVFANKIEENQEPENKKLVDKLKLLLRALRSFVAEHYQQGLFGKQQIHQEMTSKDTEKMYDREKILRDYDELVMDKMSSLVEVLSLQSEQLKAYGQCVDEAFRSQREMLVAVASGPKPSDEDFERLLVPTSEALAKISKYEESSGRHTKHLKMILNGMEALAWVTLPNPAAFVSEIVNCIPVFANQIVEAAKRRQEKLKHKEQSEEQGAQVDEKHQDASYDIQIVSNFKHMMRGLLLYVRTHHADGLNWNISGEQAPSVSPKTGRVRVEA</sequence>
<proteinExistence type="predicted"/>
<accession>A0A7S0EXV3</accession>
<dbReference type="EMBL" id="HBEO01026434">
    <property type="protein sequence ID" value="CAD8497671.1"/>
    <property type="molecule type" value="Transcribed_RNA"/>
</dbReference>
<dbReference type="GO" id="GO:0019933">
    <property type="term" value="P:cAMP-mediated signaling"/>
    <property type="evidence" value="ECO:0007669"/>
    <property type="project" value="TreeGrafter"/>
</dbReference>
<dbReference type="InterPro" id="IPR036222">
    <property type="entry name" value="CAP_N_sf"/>
</dbReference>
<dbReference type="GO" id="GO:0005737">
    <property type="term" value="C:cytoplasm"/>
    <property type="evidence" value="ECO:0007669"/>
    <property type="project" value="TreeGrafter"/>
</dbReference>
<evidence type="ECO:0000259" key="2">
    <source>
        <dbReference type="Pfam" id="PF21938"/>
    </source>
</evidence>
<reference evidence="3" key="1">
    <citation type="submission" date="2021-01" db="EMBL/GenBank/DDBJ databases">
        <authorList>
            <person name="Corre E."/>
            <person name="Pelletier E."/>
            <person name="Niang G."/>
            <person name="Scheremetjew M."/>
            <person name="Finn R."/>
            <person name="Kale V."/>
            <person name="Holt S."/>
            <person name="Cochrane G."/>
            <person name="Meng A."/>
            <person name="Brown T."/>
            <person name="Cohen L."/>
        </authorList>
    </citation>
    <scope>NUCLEOTIDE SEQUENCE</scope>
    <source>
        <strain evidence="3">CCMP325</strain>
    </source>
</reference>
<feature type="region of interest" description="Disordered" evidence="1">
    <location>
        <begin position="461"/>
        <end position="481"/>
    </location>
</feature>
<protein>
    <recommendedName>
        <fullName evidence="2">CAP N-terminal domain-containing protein</fullName>
    </recommendedName>
</protein>
<name>A0A7S0EXV3_9CRYP</name>
<dbReference type="GO" id="GO:0007015">
    <property type="term" value="P:actin filament organization"/>
    <property type="evidence" value="ECO:0007669"/>
    <property type="project" value="TreeGrafter"/>
</dbReference>
<organism evidence="3">
    <name type="scientific">Hanusia phi</name>
    <dbReference type="NCBI Taxonomy" id="3032"/>
    <lineage>
        <taxon>Eukaryota</taxon>
        <taxon>Cryptophyceae</taxon>
        <taxon>Pyrenomonadales</taxon>
        <taxon>Geminigeraceae</taxon>
        <taxon>Hanusia</taxon>
    </lineage>
</organism>
<dbReference type="SUPFAM" id="SSF101278">
    <property type="entry name" value="N-terminal domain of adenylylcyclase associated protein, CAP"/>
    <property type="match status" value="2"/>
</dbReference>
<evidence type="ECO:0000313" key="3">
    <source>
        <dbReference type="EMBL" id="CAD8497671.1"/>
    </source>
</evidence>
<dbReference type="InterPro" id="IPR053950">
    <property type="entry name" value="CAP_N"/>
</dbReference>
<dbReference type="InterPro" id="IPR001837">
    <property type="entry name" value="Adenylate_cyclase-assoc_CAP"/>
</dbReference>
<feature type="domain" description="CAP N-terminal" evidence="2">
    <location>
        <begin position="96"/>
        <end position="252"/>
    </location>
</feature>
<evidence type="ECO:0000256" key="1">
    <source>
        <dbReference type="SAM" id="MobiDB-lite"/>
    </source>
</evidence>
<gene>
    <name evidence="3" type="ORF">HPHI1048_LOCUS17794</name>
</gene>
<feature type="compositionally biased region" description="Polar residues" evidence="1">
    <location>
        <begin position="461"/>
        <end position="472"/>
    </location>
</feature>
<dbReference type="Pfam" id="PF21938">
    <property type="entry name" value="CAP_N"/>
    <property type="match status" value="2"/>
</dbReference>
<dbReference type="AlphaFoldDB" id="A0A7S0EXV3"/>
<dbReference type="GO" id="GO:0003779">
    <property type="term" value="F:actin binding"/>
    <property type="evidence" value="ECO:0007669"/>
    <property type="project" value="InterPro"/>
</dbReference>
<dbReference type="PANTHER" id="PTHR10652">
    <property type="entry name" value="ADENYLYL CYCLASE-ASSOCIATED PROTEIN"/>
    <property type="match status" value="1"/>
</dbReference>
<feature type="domain" description="CAP N-terminal" evidence="2">
    <location>
        <begin position="280"/>
        <end position="407"/>
    </location>
</feature>